<protein>
    <submittedName>
        <fullName evidence="11">ATP-binding cassette domain-containing protein</fullName>
    </submittedName>
</protein>
<dbReference type="KEGG" id="llp:GH975_11440"/>
<dbReference type="InterPro" id="IPR003593">
    <property type="entry name" value="AAA+_ATPase"/>
</dbReference>
<evidence type="ECO:0000256" key="5">
    <source>
        <dbReference type="ARBA" id="ARBA00022737"/>
    </source>
</evidence>
<evidence type="ECO:0000256" key="2">
    <source>
        <dbReference type="ARBA" id="ARBA00022448"/>
    </source>
</evidence>
<dbReference type="EMBL" id="CP045871">
    <property type="protein sequence ID" value="QGG81347.1"/>
    <property type="molecule type" value="Genomic_DNA"/>
</dbReference>
<dbReference type="PANTHER" id="PTHR43790">
    <property type="entry name" value="CARBOHYDRATE TRANSPORT ATP-BINDING PROTEIN MG119-RELATED"/>
    <property type="match status" value="1"/>
</dbReference>
<keyword evidence="4" id="KW-0762">Sugar transport</keyword>
<evidence type="ECO:0000256" key="8">
    <source>
        <dbReference type="ARBA" id="ARBA00022967"/>
    </source>
</evidence>
<dbReference type="PANTHER" id="PTHR43790:SF4">
    <property type="entry name" value="GUANOSINE IMPORT ATP-BINDING PROTEIN NUPO"/>
    <property type="match status" value="1"/>
</dbReference>
<dbReference type="InterPro" id="IPR050107">
    <property type="entry name" value="ABC_carbohydrate_import_ATPase"/>
</dbReference>
<dbReference type="PROSITE" id="PS50893">
    <property type="entry name" value="ABC_TRANSPORTER_2"/>
    <property type="match status" value="2"/>
</dbReference>
<keyword evidence="8" id="KW-1278">Translocase</keyword>
<evidence type="ECO:0000256" key="9">
    <source>
        <dbReference type="ARBA" id="ARBA00023136"/>
    </source>
</evidence>
<dbReference type="OrthoDB" id="9776369at2"/>
<dbReference type="Proteomes" id="UP000388235">
    <property type="component" value="Chromosome"/>
</dbReference>
<dbReference type="CDD" id="cd03215">
    <property type="entry name" value="ABC_Carb_Monos_II"/>
    <property type="match status" value="1"/>
</dbReference>
<dbReference type="SUPFAM" id="SSF52540">
    <property type="entry name" value="P-loop containing nucleoside triphosphate hydrolases"/>
    <property type="match status" value="2"/>
</dbReference>
<keyword evidence="7 11" id="KW-0067">ATP-binding</keyword>
<dbReference type="InterPro" id="IPR027417">
    <property type="entry name" value="P-loop_NTPase"/>
</dbReference>
<dbReference type="Pfam" id="PF00005">
    <property type="entry name" value="ABC_tran"/>
    <property type="match status" value="2"/>
</dbReference>
<keyword evidence="12" id="KW-1185">Reference proteome</keyword>
<sequence length="494" mass="52182">MSGISKRFPGVLANDAVDFTVAPGEIHALLGENGAGKSTLVKMIYGVMRPDAGVMQFNGAPFAPSKPAQARDAGVGMVFQHFSLFEALTVAENVALGVPPELARGDLNDRVAQISHDYGLPLDPRRAVGDLSVGERQRVEIVRALLQSPSLLIMDEPTSVLTPQEVERLFETLNRLRSEGCSVLYISHKLDEVKTLCDHATILRGGRVVAHCQPAQESAASMAELMLGERLVPAQRAQSADAGPVRLRADGLELASESPFGVGLRGLSFEARGGEILGVAGVAGNGQDAMIQALLGERTLGSGRIELDGVDVTTDGPSVRRQRGLCGTPEERLGHAAVPSFSLTENTLLSARERQHLAPSQLINPAAAADFAQQVIQTFGVKTPSAETYAASLSGGNLQKFVVGREVLQTPEVYVVCQPTWGVDAHAAAMIRQALVDMAARGTAVIVISQDLDELLEISTRIGALYLGQMSDTIDAADASAQKLGEMMLGAAAV</sequence>
<dbReference type="CDD" id="cd03216">
    <property type="entry name" value="ABC_Carb_Monos_I"/>
    <property type="match status" value="1"/>
</dbReference>
<dbReference type="AlphaFoldDB" id="A0A5Q2QH70"/>
<evidence type="ECO:0000256" key="1">
    <source>
        <dbReference type="ARBA" id="ARBA00004202"/>
    </source>
</evidence>
<evidence type="ECO:0000256" key="6">
    <source>
        <dbReference type="ARBA" id="ARBA00022741"/>
    </source>
</evidence>
<evidence type="ECO:0000313" key="11">
    <source>
        <dbReference type="EMBL" id="QGG81347.1"/>
    </source>
</evidence>
<dbReference type="FunFam" id="3.40.50.300:FF:000127">
    <property type="entry name" value="Ribose import ATP-binding protein RbsA"/>
    <property type="match status" value="1"/>
</dbReference>
<evidence type="ECO:0000256" key="7">
    <source>
        <dbReference type="ARBA" id="ARBA00022840"/>
    </source>
</evidence>
<gene>
    <name evidence="11" type="ORF">GH975_11440</name>
</gene>
<dbReference type="GO" id="GO:0016887">
    <property type="term" value="F:ATP hydrolysis activity"/>
    <property type="evidence" value="ECO:0007669"/>
    <property type="project" value="InterPro"/>
</dbReference>
<dbReference type="Gene3D" id="3.40.50.300">
    <property type="entry name" value="P-loop containing nucleotide triphosphate hydrolases"/>
    <property type="match status" value="2"/>
</dbReference>
<evidence type="ECO:0000259" key="10">
    <source>
        <dbReference type="PROSITE" id="PS50893"/>
    </source>
</evidence>
<keyword evidence="9" id="KW-0472">Membrane</keyword>
<feature type="domain" description="ABC transporter" evidence="10">
    <location>
        <begin position="1"/>
        <end position="230"/>
    </location>
</feature>
<evidence type="ECO:0000313" key="12">
    <source>
        <dbReference type="Proteomes" id="UP000388235"/>
    </source>
</evidence>
<name>A0A5Q2QH70_9GAMM</name>
<keyword evidence="6" id="KW-0547">Nucleotide-binding</keyword>
<keyword evidence="3" id="KW-1003">Cell membrane</keyword>
<accession>A0A5Q2QH70</accession>
<evidence type="ECO:0000256" key="4">
    <source>
        <dbReference type="ARBA" id="ARBA00022597"/>
    </source>
</evidence>
<keyword evidence="5" id="KW-0677">Repeat</keyword>
<proteinExistence type="predicted"/>
<organism evidence="11 12">
    <name type="scientific">Litorivicinus lipolyticus</name>
    <dbReference type="NCBI Taxonomy" id="418701"/>
    <lineage>
        <taxon>Bacteria</taxon>
        <taxon>Pseudomonadati</taxon>
        <taxon>Pseudomonadota</taxon>
        <taxon>Gammaproteobacteria</taxon>
        <taxon>Oceanospirillales</taxon>
        <taxon>Litorivicinaceae</taxon>
        <taxon>Litorivicinus</taxon>
    </lineage>
</organism>
<dbReference type="InterPro" id="IPR017871">
    <property type="entry name" value="ABC_transporter-like_CS"/>
</dbReference>
<feature type="domain" description="ABC transporter" evidence="10">
    <location>
        <begin position="247"/>
        <end position="492"/>
    </location>
</feature>
<evidence type="ECO:0000256" key="3">
    <source>
        <dbReference type="ARBA" id="ARBA00022475"/>
    </source>
</evidence>
<keyword evidence="2" id="KW-0813">Transport</keyword>
<dbReference type="GO" id="GO:0005886">
    <property type="term" value="C:plasma membrane"/>
    <property type="evidence" value="ECO:0007669"/>
    <property type="project" value="UniProtKB-SubCell"/>
</dbReference>
<comment type="subcellular location">
    <subcellularLocation>
        <location evidence="1">Cell membrane</location>
        <topology evidence="1">Peripheral membrane protein</topology>
    </subcellularLocation>
</comment>
<dbReference type="SMART" id="SM00382">
    <property type="entry name" value="AAA"/>
    <property type="match status" value="1"/>
</dbReference>
<dbReference type="PROSITE" id="PS00211">
    <property type="entry name" value="ABC_TRANSPORTER_1"/>
    <property type="match status" value="2"/>
</dbReference>
<dbReference type="InterPro" id="IPR003439">
    <property type="entry name" value="ABC_transporter-like_ATP-bd"/>
</dbReference>
<dbReference type="GO" id="GO:0005524">
    <property type="term" value="F:ATP binding"/>
    <property type="evidence" value="ECO:0007669"/>
    <property type="project" value="UniProtKB-KW"/>
</dbReference>
<reference evidence="11 12" key="1">
    <citation type="submission" date="2019-11" db="EMBL/GenBank/DDBJ databases">
        <authorList>
            <person name="Khan S.A."/>
            <person name="Jeon C.O."/>
            <person name="Chun B.H."/>
        </authorList>
    </citation>
    <scope>NUCLEOTIDE SEQUENCE [LARGE SCALE GENOMIC DNA]</scope>
    <source>
        <strain evidence="11 12">IMCC 1097</strain>
    </source>
</reference>